<evidence type="ECO:0000313" key="3">
    <source>
        <dbReference type="EMBL" id="MDR6239934.1"/>
    </source>
</evidence>
<dbReference type="InterPro" id="IPR008565">
    <property type="entry name" value="TtsA-like_GH18_dom"/>
</dbReference>
<dbReference type="InterPro" id="IPR023346">
    <property type="entry name" value="Lysozyme-like_dom_sf"/>
</dbReference>
<accession>A0AAE4BR78</accession>
<dbReference type="Pfam" id="PF09374">
    <property type="entry name" value="PG_binding_3"/>
    <property type="match status" value="1"/>
</dbReference>
<reference evidence="3" key="1">
    <citation type="submission" date="2023-07" db="EMBL/GenBank/DDBJ databases">
        <title>Genomic Encyclopedia of Type Strains, Phase IV (KMG-IV): sequencing the most valuable type-strain genomes for metagenomic binning, comparative biology and taxonomic classification.</title>
        <authorList>
            <person name="Goeker M."/>
        </authorList>
    </citation>
    <scope>NUCLEOTIDE SEQUENCE</scope>
    <source>
        <strain evidence="3">DSM 26174</strain>
    </source>
</reference>
<dbReference type="SUPFAM" id="SSF53955">
    <property type="entry name" value="Lysozyme-like"/>
    <property type="match status" value="1"/>
</dbReference>
<evidence type="ECO:0000259" key="1">
    <source>
        <dbReference type="Pfam" id="PF05838"/>
    </source>
</evidence>
<dbReference type="RefSeq" id="WP_309939742.1">
    <property type="nucleotide sequence ID" value="NZ_AP025305.1"/>
</dbReference>
<dbReference type="EMBL" id="JAVDQD010000003">
    <property type="protein sequence ID" value="MDR6239934.1"/>
    <property type="molecule type" value="Genomic_DNA"/>
</dbReference>
<dbReference type="Proteomes" id="UP001185092">
    <property type="component" value="Unassembled WGS sequence"/>
</dbReference>
<evidence type="ECO:0000313" key="4">
    <source>
        <dbReference type="Proteomes" id="UP001185092"/>
    </source>
</evidence>
<feature type="domain" description="Peptidoglycan binding" evidence="2">
    <location>
        <begin position="104"/>
        <end position="172"/>
    </location>
</feature>
<name>A0AAE4BR78_9BACT</name>
<gene>
    <name evidence="3" type="ORF">HNQ88_002982</name>
</gene>
<organism evidence="3 4">
    <name type="scientific">Aureibacter tunicatorum</name>
    <dbReference type="NCBI Taxonomy" id="866807"/>
    <lineage>
        <taxon>Bacteria</taxon>
        <taxon>Pseudomonadati</taxon>
        <taxon>Bacteroidota</taxon>
        <taxon>Cytophagia</taxon>
        <taxon>Cytophagales</taxon>
        <taxon>Persicobacteraceae</taxon>
        <taxon>Aureibacter</taxon>
    </lineage>
</organism>
<proteinExistence type="predicted"/>
<dbReference type="InterPro" id="IPR018537">
    <property type="entry name" value="Peptidoglycan-bd_3"/>
</dbReference>
<sequence length="181" mass="20936">MFQTILSKTLAHEGGYANVKGDRGGETYKGIARKFHPNWIGWEIVDQNKPLNWNEFIDCDMLEKHIEDLYFEKFWKRIQLDKVEDPQLAAMIFDIYMNSGSSGAKLVQRACNLFGQNLAVDGAIGSKTISAINAIDGCDLFEDLKELRINYYYRIAEKGENKKFLNGWLKRAKSFNYEYKL</sequence>
<comment type="caution">
    <text evidence="3">The sequence shown here is derived from an EMBL/GenBank/DDBJ whole genome shotgun (WGS) entry which is preliminary data.</text>
</comment>
<dbReference type="AlphaFoldDB" id="A0AAE4BR78"/>
<protein>
    <submittedName>
        <fullName evidence="3">Lysozyme family protein</fullName>
    </submittedName>
</protein>
<dbReference type="Gene3D" id="1.20.141.10">
    <property type="entry name" value="Chitosanase, subunit A, domain 1"/>
    <property type="match status" value="1"/>
</dbReference>
<feature type="domain" description="TtsA-like Glycoside hydrolase family 108" evidence="1">
    <location>
        <begin position="7"/>
        <end position="100"/>
    </location>
</feature>
<keyword evidence="4" id="KW-1185">Reference proteome</keyword>
<dbReference type="Pfam" id="PF05838">
    <property type="entry name" value="Glyco_hydro_108"/>
    <property type="match status" value="1"/>
</dbReference>
<evidence type="ECO:0000259" key="2">
    <source>
        <dbReference type="Pfam" id="PF09374"/>
    </source>
</evidence>